<dbReference type="EMBL" id="LFJN01000003">
    <property type="protein sequence ID" value="KPI44611.1"/>
    <property type="molecule type" value="Genomic_DNA"/>
</dbReference>
<dbReference type="VEuPathDB" id="FungiDB:AB675_8726"/>
<accession>A0A0N0NR28</accession>
<proteinExistence type="predicted"/>
<evidence type="ECO:0000313" key="4">
    <source>
        <dbReference type="Proteomes" id="UP000038010"/>
    </source>
</evidence>
<name>A0A0N0NR28_9EURO</name>
<feature type="domain" description="Peptidase A1" evidence="2">
    <location>
        <begin position="28"/>
        <end position="357"/>
    </location>
</feature>
<dbReference type="OrthoDB" id="4074350at2759"/>
<dbReference type="Pfam" id="PF00026">
    <property type="entry name" value="Asp"/>
    <property type="match status" value="1"/>
</dbReference>
<sequence length="513" mass="54568">MTCQNGIAPLQLPISNVTVSSDGRSVSRGIEFGIGTPQQIVSLGISLSDSDTFVFNQAQCNSTVQAICSGRLGGMYDPEASSSYTKVTRAQWNGTTDKELFTAANYIFFQEHIQYGANISSSGFPLFMSSGVVESQGGIGLGNASTILTNTYNTKQSPSTAFGLYAGSRSIQSPEDGLLVIGGWDTARVEGDLSDMEYSDDCPNCFTVDALTYTTPDGRSENLITEPLGFQLESAIRTMWVPQDAYDRFTNFTGATPQANGSLTMPIDASLGSLTVRLANGYESVIPADQLFTKPRDYNEKGEYEIYNHESTLVQLQNVTVPDDAVIFARGVMGLPFLSQNYIVMDHVKRQFRMGKAKRSDSNQVLLGAAPDVVIESICPDDDAPPSSSSGSGGGSNAGAIAGGRRAKAAATTKPAIAPSSSDEEGQSPPAYEKDPKPAIPTGSPNDPAEISPTVVSAGGDDPRYSLSELPSARDIDGLEGKKVQELPAPMEGEERRVGPERKFLQGPVELPT</sequence>
<dbReference type="STRING" id="1664694.A0A0N0NR28"/>
<gene>
    <name evidence="3" type="ORF">AB675_8726</name>
</gene>
<dbReference type="Proteomes" id="UP000038010">
    <property type="component" value="Unassembled WGS sequence"/>
</dbReference>
<feature type="region of interest" description="Disordered" evidence="1">
    <location>
        <begin position="377"/>
        <end position="513"/>
    </location>
</feature>
<protein>
    <recommendedName>
        <fullName evidence="2">Peptidase A1 domain-containing protein</fullName>
    </recommendedName>
</protein>
<dbReference type="SUPFAM" id="SSF50630">
    <property type="entry name" value="Acid proteases"/>
    <property type="match status" value="1"/>
</dbReference>
<dbReference type="GeneID" id="28741077"/>
<organism evidence="3 4">
    <name type="scientific">Cyphellophora attinorum</name>
    <dbReference type="NCBI Taxonomy" id="1664694"/>
    <lineage>
        <taxon>Eukaryota</taxon>
        <taxon>Fungi</taxon>
        <taxon>Dikarya</taxon>
        <taxon>Ascomycota</taxon>
        <taxon>Pezizomycotina</taxon>
        <taxon>Eurotiomycetes</taxon>
        <taxon>Chaetothyriomycetidae</taxon>
        <taxon>Chaetothyriales</taxon>
        <taxon>Cyphellophoraceae</taxon>
        <taxon>Cyphellophora</taxon>
    </lineage>
</organism>
<evidence type="ECO:0000313" key="3">
    <source>
        <dbReference type="EMBL" id="KPI44611.1"/>
    </source>
</evidence>
<evidence type="ECO:0000256" key="1">
    <source>
        <dbReference type="SAM" id="MobiDB-lite"/>
    </source>
</evidence>
<dbReference type="InterPro" id="IPR033121">
    <property type="entry name" value="PEPTIDASE_A1"/>
</dbReference>
<dbReference type="Gene3D" id="2.40.70.10">
    <property type="entry name" value="Acid Proteases"/>
    <property type="match status" value="2"/>
</dbReference>
<feature type="compositionally biased region" description="Basic and acidic residues" evidence="1">
    <location>
        <begin position="472"/>
        <end position="485"/>
    </location>
</feature>
<dbReference type="PROSITE" id="PS51767">
    <property type="entry name" value="PEPTIDASE_A1"/>
    <property type="match status" value="1"/>
</dbReference>
<evidence type="ECO:0000259" key="2">
    <source>
        <dbReference type="PROSITE" id="PS51767"/>
    </source>
</evidence>
<feature type="compositionally biased region" description="Basic and acidic residues" evidence="1">
    <location>
        <begin position="493"/>
        <end position="504"/>
    </location>
</feature>
<dbReference type="AlphaFoldDB" id="A0A0N0NR28"/>
<feature type="compositionally biased region" description="Low complexity" evidence="1">
    <location>
        <begin position="398"/>
        <end position="421"/>
    </location>
</feature>
<dbReference type="RefSeq" id="XP_018004574.1">
    <property type="nucleotide sequence ID" value="XM_018149197.1"/>
</dbReference>
<comment type="caution">
    <text evidence="3">The sequence shown here is derived from an EMBL/GenBank/DDBJ whole genome shotgun (WGS) entry which is preliminary data.</text>
</comment>
<reference evidence="3 4" key="1">
    <citation type="submission" date="2015-06" db="EMBL/GenBank/DDBJ databases">
        <title>Draft genome of the ant-associated black yeast Phialophora attae CBS 131958.</title>
        <authorList>
            <person name="Moreno L.F."/>
            <person name="Stielow B.J."/>
            <person name="de Hoog S."/>
            <person name="Vicente V.A."/>
            <person name="Weiss V.A."/>
            <person name="de Vries M."/>
            <person name="Cruz L.M."/>
            <person name="Souza E.M."/>
        </authorList>
    </citation>
    <scope>NUCLEOTIDE SEQUENCE [LARGE SCALE GENOMIC DNA]</scope>
    <source>
        <strain evidence="3 4">CBS 131958</strain>
    </source>
</reference>
<keyword evidence="4" id="KW-1185">Reference proteome</keyword>
<dbReference type="InterPro" id="IPR021109">
    <property type="entry name" value="Peptidase_aspartic_dom_sf"/>
</dbReference>